<evidence type="ECO:0000313" key="2">
    <source>
        <dbReference type="Proteomes" id="UP000595498"/>
    </source>
</evidence>
<organism evidence="1 2">
    <name type="scientific">Sphingobacterium multivorum</name>
    <dbReference type="NCBI Taxonomy" id="28454"/>
    <lineage>
        <taxon>Bacteria</taxon>
        <taxon>Pseudomonadati</taxon>
        <taxon>Bacteroidota</taxon>
        <taxon>Sphingobacteriia</taxon>
        <taxon>Sphingobacteriales</taxon>
        <taxon>Sphingobacteriaceae</taxon>
        <taxon>Sphingobacterium</taxon>
    </lineage>
</organism>
<reference evidence="1 2" key="1">
    <citation type="submission" date="2021-01" db="EMBL/GenBank/DDBJ databases">
        <title>FDA dAtabase for Regulatory Grade micrObial Sequences (FDA-ARGOS): Supporting development and validation of Infectious Disease Dx tests.</title>
        <authorList>
            <person name="Sproer C."/>
            <person name="Gronow S."/>
            <person name="Severitt S."/>
            <person name="Schroder I."/>
            <person name="Tallon L."/>
            <person name="Sadzewicz L."/>
            <person name="Zhao X."/>
            <person name="Boylan J."/>
            <person name="Ott S."/>
            <person name="Bowen H."/>
            <person name="Vavikolanu K."/>
            <person name="Mehta A."/>
            <person name="Aluvathingal J."/>
            <person name="Nadendla S."/>
            <person name="Lowell S."/>
            <person name="Myers T."/>
            <person name="Yan Y."/>
            <person name="Sichtig H."/>
        </authorList>
    </citation>
    <scope>NUCLEOTIDE SEQUENCE [LARGE SCALE GENOMIC DNA]</scope>
    <source>
        <strain evidence="1 2">FDAARGOS_1141</strain>
    </source>
</reference>
<evidence type="ECO:0000313" key="1">
    <source>
        <dbReference type="EMBL" id="QQT53239.1"/>
    </source>
</evidence>
<name>A0ABX7CMG6_SPHMU</name>
<dbReference type="EMBL" id="CP068224">
    <property type="protein sequence ID" value="QQT53239.1"/>
    <property type="molecule type" value="Genomic_DNA"/>
</dbReference>
<proteinExistence type="predicted"/>
<sequence>MMLLLFGGQSLYSLRRAIADGGKGLIGVFGWFKQAIILTIGRKLRELSS</sequence>
<dbReference type="Proteomes" id="UP000595498">
    <property type="component" value="Chromosome"/>
</dbReference>
<gene>
    <name evidence="1" type="ORF">I6I98_23840</name>
</gene>
<accession>A0ABX7CMG6</accession>
<keyword evidence="2" id="KW-1185">Reference proteome</keyword>
<protein>
    <submittedName>
        <fullName evidence="1">Uncharacterized protein</fullName>
    </submittedName>
</protein>